<dbReference type="InterPro" id="IPR020667">
    <property type="entry name" value="DNA_mismatch_repair_MutL"/>
</dbReference>
<feature type="domain" description="DNA mismatch repair protein S5" evidence="7">
    <location>
        <begin position="208"/>
        <end position="326"/>
    </location>
</feature>
<dbReference type="CDD" id="cd00782">
    <property type="entry name" value="MutL_Trans"/>
    <property type="match status" value="1"/>
</dbReference>
<dbReference type="Gene3D" id="3.30.565.10">
    <property type="entry name" value="Histidine kinase-like ATPase, C-terminal domain"/>
    <property type="match status" value="1"/>
</dbReference>
<accession>A0A3P3XG23</accession>
<dbReference type="CDD" id="cd16926">
    <property type="entry name" value="HATPase_MutL-MLH-PMS-like"/>
    <property type="match status" value="1"/>
</dbReference>
<dbReference type="InterPro" id="IPR013507">
    <property type="entry name" value="DNA_mismatch_S5_2-like"/>
</dbReference>
<keyword evidence="3 5" id="KW-0227">DNA damage</keyword>
<dbReference type="Gene3D" id="3.30.1540.20">
    <property type="entry name" value="MutL, C-terminal domain, dimerisation subdomain"/>
    <property type="match status" value="1"/>
</dbReference>
<protein>
    <recommendedName>
        <fullName evidence="2 5">DNA mismatch repair protein MutL</fullName>
    </recommendedName>
</protein>
<dbReference type="InterPro" id="IPR014721">
    <property type="entry name" value="Ribsml_uS5_D2-typ_fold_subgr"/>
</dbReference>
<dbReference type="GO" id="GO:0030983">
    <property type="term" value="F:mismatched DNA binding"/>
    <property type="evidence" value="ECO:0007669"/>
    <property type="project" value="InterPro"/>
</dbReference>
<dbReference type="NCBIfam" id="TIGR00585">
    <property type="entry name" value="mutl"/>
    <property type="match status" value="1"/>
</dbReference>
<dbReference type="AlphaFoldDB" id="A0A3P3XG23"/>
<dbReference type="GO" id="GO:0005524">
    <property type="term" value="F:ATP binding"/>
    <property type="evidence" value="ECO:0007669"/>
    <property type="project" value="InterPro"/>
</dbReference>
<dbReference type="PROSITE" id="PS00058">
    <property type="entry name" value="DNA_MISMATCH_REPAIR_1"/>
    <property type="match status" value="1"/>
</dbReference>
<dbReference type="InterPro" id="IPR042120">
    <property type="entry name" value="MutL_C_dimsub"/>
</dbReference>
<name>A0A3P3XG23_9SPIR</name>
<dbReference type="Pfam" id="PF13589">
    <property type="entry name" value="HATPase_c_3"/>
    <property type="match status" value="1"/>
</dbReference>
<organism evidence="8">
    <name type="scientific">uncultured spirochete</name>
    <dbReference type="NCBI Taxonomy" id="156406"/>
    <lineage>
        <taxon>Bacteria</taxon>
        <taxon>Pseudomonadati</taxon>
        <taxon>Spirochaetota</taxon>
        <taxon>Spirochaetia</taxon>
        <taxon>Spirochaetales</taxon>
        <taxon>environmental samples</taxon>
    </lineage>
</organism>
<dbReference type="Pfam" id="PF01119">
    <property type="entry name" value="DNA_mis_repair"/>
    <property type="match status" value="1"/>
</dbReference>
<evidence type="ECO:0000256" key="5">
    <source>
        <dbReference type="HAMAP-Rule" id="MF_00149"/>
    </source>
</evidence>
<dbReference type="InterPro" id="IPR038973">
    <property type="entry name" value="MutL/Mlh/Pms-like"/>
</dbReference>
<sequence>MMGVIRILPQETSRRIAAGEVIDRPASALRELLDNAIDADARDIAISIAQGGIEEITVTDNGFGMTKEDLELSVLEHATSKIYEPDDILKARTLGFRGEALASIAAVSRLEIASRPRGSNEGWLLRSVPLQPPAIDAFPCKEGTRVTVRGLFESYPARKQFLKRPQSEALLCRTTFIERALSHPHLTFRWQSANDAEVFLPGTHAERIARCYPDLAHAPLFDAVSEAQGLHIHIVYADISVYRRDRKYIQVFVNRRKVPEWGVLSLVEYEFAKYLPGGAHACAFLFLEIDPGLADFNIHPAKKEVRLKNAQEVHAAIHALLSSELKARYSGSTQDLSARFSDMQEPEFFAADRSQPQLNFAASAFAETRRQEWGARWPSFSEAQNQKRAASNSLPADFWQKIRANNENGPRYIGRGPGPFLLFELDGILFIMDQHAAHERILYDRLKAKEGISQSLLVPYLIDPEDNEHFLEEAAQALEFIGYRISKEESAWAVEAVPAIAASQALEALVEWLHQPSVESTPLDSIAAALACKAAVKDGDILDQAAAERLIAEALALKEPRCPHGRPVLIAFPREKLDAMFGRTLA</sequence>
<feature type="domain" description="MutL C-terminal dimerisation" evidence="6">
    <location>
        <begin position="412"/>
        <end position="542"/>
    </location>
</feature>
<dbReference type="InterPro" id="IPR014762">
    <property type="entry name" value="DNA_mismatch_repair_CS"/>
</dbReference>
<evidence type="ECO:0000256" key="2">
    <source>
        <dbReference type="ARBA" id="ARBA00021975"/>
    </source>
</evidence>
<evidence type="ECO:0000256" key="1">
    <source>
        <dbReference type="ARBA" id="ARBA00006082"/>
    </source>
</evidence>
<dbReference type="Gene3D" id="3.30.230.10">
    <property type="match status" value="1"/>
</dbReference>
<dbReference type="InterPro" id="IPR002099">
    <property type="entry name" value="MutL/Mlh/PMS"/>
</dbReference>
<dbReference type="SMART" id="SM00853">
    <property type="entry name" value="MutL_C"/>
    <property type="match status" value="1"/>
</dbReference>
<evidence type="ECO:0000313" key="8">
    <source>
        <dbReference type="EMBL" id="SLM10254.1"/>
    </source>
</evidence>
<dbReference type="PANTHER" id="PTHR10073">
    <property type="entry name" value="DNA MISMATCH REPAIR PROTEIN MLH, PMS, MUTL"/>
    <property type="match status" value="1"/>
</dbReference>
<dbReference type="FunFam" id="3.30.565.10:FF:000003">
    <property type="entry name" value="DNA mismatch repair endonuclease MutL"/>
    <property type="match status" value="1"/>
</dbReference>
<dbReference type="GO" id="GO:0032300">
    <property type="term" value="C:mismatch repair complex"/>
    <property type="evidence" value="ECO:0007669"/>
    <property type="project" value="InterPro"/>
</dbReference>
<evidence type="ECO:0000256" key="4">
    <source>
        <dbReference type="ARBA" id="ARBA00023204"/>
    </source>
</evidence>
<comment type="function">
    <text evidence="5">This protein is involved in the repair of mismatches in DNA. It is required for dam-dependent methyl-directed DNA mismatch repair. May act as a 'molecular matchmaker', a protein that promotes the formation of a stable complex between two or more DNA-binding proteins in an ATP-dependent manner without itself being part of a final effector complex.</text>
</comment>
<evidence type="ECO:0000259" key="7">
    <source>
        <dbReference type="SMART" id="SM01340"/>
    </source>
</evidence>
<dbReference type="InterPro" id="IPR036890">
    <property type="entry name" value="HATPase_C_sf"/>
</dbReference>
<dbReference type="Pfam" id="PF08676">
    <property type="entry name" value="MutL_C"/>
    <property type="match status" value="1"/>
</dbReference>
<comment type="similarity">
    <text evidence="1 5">Belongs to the DNA mismatch repair MutL/HexB family.</text>
</comment>
<dbReference type="PANTHER" id="PTHR10073:SF12">
    <property type="entry name" value="DNA MISMATCH REPAIR PROTEIN MLH1"/>
    <property type="match status" value="1"/>
</dbReference>
<dbReference type="SUPFAM" id="SSF54211">
    <property type="entry name" value="Ribosomal protein S5 domain 2-like"/>
    <property type="match status" value="1"/>
</dbReference>
<dbReference type="InterPro" id="IPR020568">
    <property type="entry name" value="Ribosomal_Su5_D2-typ_SF"/>
</dbReference>
<evidence type="ECO:0000259" key="6">
    <source>
        <dbReference type="SMART" id="SM00853"/>
    </source>
</evidence>
<dbReference type="GO" id="GO:0006298">
    <property type="term" value="P:mismatch repair"/>
    <property type="evidence" value="ECO:0007669"/>
    <property type="project" value="UniProtKB-UniRule"/>
</dbReference>
<dbReference type="GO" id="GO:0140664">
    <property type="term" value="F:ATP-dependent DNA damage sensor activity"/>
    <property type="evidence" value="ECO:0007669"/>
    <property type="project" value="InterPro"/>
</dbReference>
<evidence type="ECO:0000256" key="3">
    <source>
        <dbReference type="ARBA" id="ARBA00022763"/>
    </source>
</evidence>
<dbReference type="SMART" id="SM01340">
    <property type="entry name" value="DNA_mis_repair"/>
    <property type="match status" value="1"/>
</dbReference>
<keyword evidence="4 5" id="KW-0234">DNA repair</keyword>
<dbReference type="GO" id="GO:0016887">
    <property type="term" value="F:ATP hydrolysis activity"/>
    <property type="evidence" value="ECO:0007669"/>
    <property type="project" value="InterPro"/>
</dbReference>
<gene>
    <name evidence="5" type="primary">mutL</name>
    <name evidence="8" type="ORF">SPIROBIBN47_130028</name>
</gene>
<dbReference type="SUPFAM" id="SSF55874">
    <property type="entry name" value="ATPase domain of HSP90 chaperone/DNA topoisomerase II/histidine kinase"/>
    <property type="match status" value="1"/>
</dbReference>
<reference evidence="8" key="1">
    <citation type="submission" date="2017-02" db="EMBL/GenBank/DDBJ databases">
        <authorList>
            <person name="Regsiter A."/>
            <person name="William W."/>
        </authorList>
    </citation>
    <scope>NUCLEOTIDE SEQUENCE</scope>
    <source>
        <strain evidence="8">Bib</strain>
    </source>
</reference>
<dbReference type="SUPFAM" id="SSF118116">
    <property type="entry name" value="DNA mismatch repair protein MutL"/>
    <property type="match status" value="1"/>
</dbReference>
<proteinExistence type="inferred from homology"/>
<dbReference type="InterPro" id="IPR042121">
    <property type="entry name" value="MutL_C_regsub"/>
</dbReference>
<dbReference type="InterPro" id="IPR037198">
    <property type="entry name" value="MutL_C_sf"/>
</dbReference>
<dbReference type="Gene3D" id="3.30.1370.100">
    <property type="entry name" value="MutL, C-terminal domain, regulatory subdomain"/>
    <property type="match status" value="1"/>
</dbReference>
<dbReference type="EMBL" id="FWDM01000005">
    <property type="protein sequence ID" value="SLM10254.1"/>
    <property type="molecule type" value="Genomic_DNA"/>
</dbReference>
<dbReference type="InterPro" id="IPR014790">
    <property type="entry name" value="MutL_C"/>
</dbReference>
<dbReference type="HAMAP" id="MF_00149">
    <property type="entry name" value="DNA_mis_repair"/>
    <property type="match status" value="1"/>
</dbReference>